<organism evidence="3">
    <name type="scientific">Nippostrongylus brasiliensis</name>
    <name type="common">Rat hookworm</name>
    <dbReference type="NCBI Taxonomy" id="27835"/>
    <lineage>
        <taxon>Eukaryota</taxon>
        <taxon>Metazoa</taxon>
        <taxon>Ecdysozoa</taxon>
        <taxon>Nematoda</taxon>
        <taxon>Chromadorea</taxon>
        <taxon>Rhabditida</taxon>
        <taxon>Rhabditina</taxon>
        <taxon>Rhabditomorpha</taxon>
        <taxon>Strongyloidea</taxon>
        <taxon>Heligmosomidae</taxon>
        <taxon>Nippostrongylus</taxon>
    </lineage>
</organism>
<sequence>MSDVKGGIRTPANAVMVSVRWTEAGLVQHISLEPGNYCEVLFAARHNAQEAERTYSIVEEPIVFSINAQPHGHIVEGGCCELEIATRSISK</sequence>
<evidence type="ECO:0000313" key="2">
    <source>
        <dbReference type="Proteomes" id="UP000271162"/>
    </source>
</evidence>
<keyword evidence="2" id="KW-1185">Reference proteome</keyword>
<protein>
    <submittedName>
        <fullName evidence="3">DUF1830 domain-containing protein</fullName>
    </submittedName>
</protein>
<evidence type="ECO:0000313" key="3">
    <source>
        <dbReference type="WBParaSite" id="NBR_0000366401-mRNA-1"/>
    </source>
</evidence>
<name>A0A0N4XMB2_NIPBR</name>
<reference evidence="1 2" key="2">
    <citation type="submission" date="2018-11" db="EMBL/GenBank/DDBJ databases">
        <authorList>
            <consortium name="Pathogen Informatics"/>
        </authorList>
    </citation>
    <scope>NUCLEOTIDE SEQUENCE [LARGE SCALE GENOMIC DNA]</scope>
</reference>
<accession>A0A0N4XMB2</accession>
<dbReference type="Proteomes" id="UP000271162">
    <property type="component" value="Unassembled WGS sequence"/>
</dbReference>
<reference evidence="3" key="1">
    <citation type="submission" date="2017-02" db="UniProtKB">
        <authorList>
            <consortium name="WormBaseParasite"/>
        </authorList>
    </citation>
    <scope>IDENTIFICATION</scope>
</reference>
<gene>
    <name evidence="1" type="ORF">NBR_LOCUS3665</name>
</gene>
<evidence type="ECO:0000313" key="1">
    <source>
        <dbReference type="EMBL" id="VDL67254.1"/>
    </source>
</evidence>
<dbReference type="WBParaSite" id="NBR_0000366401-mRNA-1">
    <property type="protein sequence ID" value="NBR_0000366401-mRNA-1"/>
    <property type="gene ID" value="NBR_0000366401"/>
</dbReference>
<dbReference type="AlphaFoldDB" id="A0A0N4XMB2"/>
<dbReference type="EMBL" id="UYSL01005787">
    <property type="protein sequence ID" value="VDL67254.1"/>
    <property type="molecule type" value="Genomic_DNA"/>
</dbReference>
<proteinExistence type="predicted"/>